<sequence>MITPPLMPGPALLVDDIVDSAWTLTVLTALLRQAGCPTVYPLALASTSVKN</sequence>
<dbReference type="SUPFAM" id="SSF53271">
    <property type="entry name" value="PRTase-like"/>
    <property type="match status" value="1"/>
</dbReference>
<dbReference type="InterPro" id="IPR029057">
    <property type="entry name" value="PRTase-like"/>
</dbReference>
<dbReference type="GO" id="GO:0004386">
    <property type="term" value="F:helicase activity"/>
    <property type="evidence" value="ECO:0007669"/>
    <property type="project" value="UniProtKB-KW"/>
</dbReference>
<name>A0AAV3H5M4_ECOLX</name>
<gene>
    <name evidence="1" type="ORF">ECEC1870_4535</name>
</gene>
<keyword evidence="1" id="KW-0378">Hydrolase</keyword>
<evidence type="ECO:0000313" key="2">
    <source>
        <dbReference type="Proteomes" id="UP000006789"/>
    </source>
</evidence>
<keyword evidence="1" id="KW-0547">Nucleotide-binding</keyword>
<comment type="caution">
    <text evidence="1">The sequence shown here is derived from an EMBL/GenBank/DDBJ whole genome shotgun (WGS) entry which is preliminary data.</text>
</comment>
<dbReference type="CDD" id="cd06223">
    <property type="entry name" value="PRTases_typeI"/>
    <property type="match status" value="1"/>
</dbReference>
<proteinExistence type="predicted"/>
<evidence type="ECO:0000313" key="1">
    <source>
        <dbReference type="EMBL" id="EKJ38123.1"/>
    </source>
</evidence>
<dbReference type="EMBL" id="AMVG01000513">
    <property type="protein sequence ID" value="EKJ38123.1"/>
    <property type="molecule type" value="Genomic_DNA"/>
</dbReference>
<organism evidence="1 2">
    <name type="scientific">Escherichia coli EC1870</name>
    <dbReference type="NCBI Taxonomy" id="1005554"/>
    <lineage>
        <taxon>Bacteria</taxon>
        <taxon>Pseudomonadati</taxon>
        <taxon>Pseudomonadota</taxon>
        <taxon>Gammaproteobacteria</taxon>
        <taxon>Enterobacterales</taxon>
        <taxon>Enterobacteriaceae</taxon>
        <taxon>Escherichia</taxon>
    </lineage>
</organism>
<dbReference type="Proteomes" id="UP000006789">
    <property type="component" value="Unassembled WGS sequence"/>
</dbReference>
<keyword evidence="1" id="KW-0347">Helicase</keyword>
<accession>A0AAV3H5M4</accession>
<keyword evidence="1" id="KW-0067">ATP-binding</keyword>
<reference evidence="1 2" key="1">
    <citation type="submission" date="2012-06" db="EMBL/GenBank/DDBJ databases">
        <title>Genomic anatomy of Escherichia coli O157:H7 outbreaks.</title>
        <authorList>
            <person name="Eppinger M."/>
            <person name="Daugherty S."/>
            <person name="Agrawal S."/>
            <person name="Galens K."/>
            <person name="Tallon L."/>
            <person name="Shefchek K."/>
            <person name="Parankush S."/>
            <person name="Cebula T.A."/>
            <person name="Feng P."/>
            <person name="Soderlund R."/>
            <person name="Mammel M.K."/>
            <person name="DebRoy C."/>
            <person name="Dudley E.G."/>
            <person name="Tarr P.I."/>
            <person name="Fraser-Liggett C."/>
            <person name="Ravel J."/>
        </authorList>
    </citation>
    <scope>NUCLEOTIDE SEQUENCE [LARGE SCALE GENOMIC DNA]</scope>
    <source>
        <strain evidence="1 2">EC1870</strain>
    </source>
</reference>
<protein>
    <submittedName>
        <fullName evidence="1">ATP-dependent DNA helicase RecQ</fullName>
    </submittedName>
</protein>
<dbReference type="AlphaFoldDB" id="A0AAV3H5M4"/>
<dbReference type="InterPro" id="IPR000836">
    <property type="entry name" value="PRTase_dom"/>
</dbReference>